<feature type="region of interest" description="Disordered" evidence="9">
    <location>
        <begin position="1"/>
        <end position="25"/>
    </location>
</feature>
<dbReference type="InterPro" id="IPR003594">
    <property type="entry name" value="HATPase_dom"/>
</dbReference>
<dbReference type="PANTHER" id="PTHR45339:SF1">
    <property type="entry name" value="HYBRID SIGNAL TRANSDUCTION HISTIDINE KINASE J"/>
    <property type="match status" value="1"/>
</dbReference>
<evidence type="ECO:0000259" key="11">
    <source>
        <dbReference type="PROSITE" id="PS50110"/>
    </source>
</evidence>
<evidence type="ECO:0000256" key="7">
    <source>
        <dbReference type="PROSITE-ProRule" id="PRU00169"/>
    </source>
</evidence>
<evidence type="ECO:0000256" key="4">
    <source>
        <dbReference type="ARBA" id="ARBA00022679"/>
    </source>
</evidence>
<keyword evidence="4" id="KW-0808">Transferase</keyword>
<dbReference type="Pfam" id="PF00512">
    <property type="entry name" value="HisKA"/>
    <property type="match status" value="1"/>
</dbReference>
<dbReference type="InterPro" id="IPR036097">
    <property type="entry name" value="HisK_dim/P_sf"/>
</dbReference>
<dbReference type="SMART" id="SM00065">
    <property type="entry name" value="GAF"/>
    <property type="match status" value="1"/>
</dbReference>
<reference evidence="12 13" key="1">
    <citation type="journal article" date="2021" name="Mar. Drugs">
        <title>Genome Reduction and Secondary Metabolism of the Marine Sponge-Associated Cyanobacterium Leptothoe.</title>
        <authorList>
            <person name="Konstantinou D."/>
            <person name="Popin R.V."/>
            <person name="Fewer D.P."/>
            <person name="Sivonen K."/>
            <person name="Gkelis S."/>
        </authorList>
    </citation>
    <scope>NUCLEOTIDE SEQUENCE [LARGE SCALE GENOMIC DNA]</scope>
    <source>
        <strain evidence="12 13">TAU-MAC 1615</strain>
    </source>
</reference>
<dbReference type="InterPro" id="IPR003018">
    <property type="entry name" value="GAF"/>
</dbReference>
<feature type="coiled-coil region" evidence="8">
    <location>
        <begin position="199"/>
        <end position="230"/>
    </location>
</feature>
<gene>
    <name evidence="12" type="ORF">IXB28_07285</name>
</gene>
<dbReference type="SUPFAM" id="SSF55874">
    <property type="entry name" value="ATPase domain of HSP90 chaperone/DNA topoisomerase II/histidine kinase"/>
    <property type="match status" value="1"/>
</dbReference>
<dbReference type="Proteomes" id="UP001196661">
    <property type="component" value="Unassembled WGS sequence"/>
</dbReference>
<protein>
    <recommendedName>
        <fullName evidence="2">histidine kinase</fullName>
        <ecNumber evidence="2">2.7.13.3</ecNumber>
    </recommendedName>
</protein>
<evidence type="ECO:0000259" key="10">
    <source>
        <dbReference type="PROSITE" id="PS50109"/>
    </source>
</evidence>
<evidence type="ECO:0000256" key="1">
    <source>
        <dbReference type="ARBA" id="ARBA00000085"/>
    </source>
</evidence>
<feature type="domain" description="Histidine kinase" evidence="10">
    <location>
        <begin position="244"/>
        <end position="467"/>
    </location>
</feature>
<dbReference type="SMART" id="SM00448">
    <property type="entry name" value="REC"/>
    <property type="match status" value="1"/>
</dbReference>
<keyword evidence="5" id="KW-0418">Kinase</keyword>
<sequence length="694" mass="78038">MTNSSQFHDTQGYPPISLQPSTEELQHLSPSERLLQGIATANNYLLTVSDYEQSINTALAALGTATQVDRIYIFETHEHPTARAPAMSQRWEWVADGVVPEIDNPDLQNLLYRDFFPRWYEELSAGRPVVGLVQDFPESERSILEPQGILSILIAPILIRQHFWGFVGFDQCKTHHQWTATEISSLWAIAGSIGGAFARHKAEADLQQLNQQLEQRIQTRTQELQLAKERADSASHAKSEFLANISHELRTPLNGILGYAQILQAQKERPEKDRKSINTIAQCGQHLLTLINDILDISKIEARKLELNTKPFHFPSFLQGVVEICRIRAEQKKLQLIFETPDTLPPGIVADEKRLRQVLLNLIGNAIKFTEIGRVILKVTSTLTKDKSAATSLHFEIIDTGIGIAPDNLEKIFLPFEQAEKTKHRIEGTGLGLSISQRILELMGSQIQVESTPEVGSRFKFDITCPLAKDWMHTDLQQLGRLSGYEGQRRKVLVVDDRWENRAVIVNLLEPMGFELLEAEDGEDGFNKATAFCPDLVITDLLMPNVNGHELLQQIHQLTALKSVPVIASSAHISGLDQQECISAGFLSFLPKPVQAQELFKLIQQALDLTWRYETETENTLATDAAGEMVVPSPTELLSLHESAEKGYISDIQAEAERLKQRNPQYTLFANRLLELADEFDDEAIIQLLEAHIR</sequence>
<organism evidence="12 13">
    <name type="scientific">Leptothoe kymatousa TAU-MAC 1615</name>
    <dbReference type="NCBI Taxonomy" id="2364775"/>
    <lineage>
        <taxon>Bacteria</taxon>
        <taxon>Bacillati</taxon>
        <taxon>Cyanobacteriota</taxon>
        <taxon>Cyanophyceae</taxon>
        <taxon>Nodosilineales</taxon>
        <taxon>Cymatolegaceae</taxon>
        <taxon>Leptothoe</taxon>
        <taxon>Leptothoe kymatousa</taxon>
    </lineage>
</organism>
<dbReference type="SUPFAM" id="SSF55781">
    <property type="entry name" value="GAF domain-like"/>
    <property type="match status" value="1"/>
</dbReference>
<dbReference type="PROSITE" id="PS50110">
    <property type="entry name" value="RESPONSE_REGULATORY"/>
    <property type="match status" value="1"/>
</dbReference>
<dbReference type="Pfam" id="PF01590">
    <property type="entry name" value="GAF"/>
    <property type="match status" value="1"/>
</dbReference>
<evidence type="ECO:0000256" key="3">
    <source>
        <dbReference type="ARBA" id="ARBA00022553"/>
    </source>
</evidence>
<dbReference type="PRINTS" id="PR00344">
    <property type="entry name" value="BCTRLSENSOR"/>
</dbReference>
<name>A0ABS5Y2E4_9CYAN</name>
<dbReference type="SMART" id="SM00387">
    <property type="entry name" value="HATPase_c"/>
    <property type="match status" value="1"/>
</dbReference>
<keyword evidence="3 7" id="KW-0597">Phosphoprotein</keyword>
<proteinExistence type="predicted"/>
<dbReference type="InterPro" id="IPR036890">
    <property type="entry name" value="HATPase_C_sf"/>
</dbReference>
<comment type="caution">
    <text evidence="12">The sequence shown here is derived from an EMBL/GenBank/DDBJ whole genome shotgun (WGS) entry which is preliminary data.</text>
</comment>
<dbReference type="SUPFAM" id="SSF47384">
    <property type="entry name" value="Homodimeric domain of signal transducing histidine kinase"/>
    <property type="match status" value="1"/>
</dbReference>
<dbReference type="EMBL" id="JADOER010000004">
    <property type="protein sequence ID" value="MBT9312005.1"/>
    <property type="molecule type" value="Genomic_DNA"/>
</dbReference>
<dbReference type="CDD" id="cd00082">
    <property type="entry name" value="HisKA"/>
    <property type="match status" value="1"/>
</dbReference>
<dbReference type="Gene3D" id="3.40.50.2300">
    <property type="match status" value="1"/>
</dbReference>
<dbReference type="InterPro" id="IPR004358">
    <property type="entry name" value="Sig_transdc_His_kin-like_C"/>
</dbReference>
<dbReference type="InterPro" id="IPR005467">
    <property type="entry name" value="His_kinase_dom"/>
</dbReference>
<dbReference type="Gene3D" id="1.10.287.130">
    <property type="match status" value="1"/>
</dbReference>
<evidence type="ECO:0000256" key="8">
    <source>
        <dbReference type="SAM" id="Coils"/>
    </source>
</evidence>
<dbReference type="RefSeq" id="WP_215617854.1">
    <property type="nucleotide sequence ID" value="NZ_JADOER010000004.1"/>
</dbReference>
<dbReference type="EC" id="2.7.13.3" evidence="2"/>
<dbReference type="InterPro" id="IPR011006">
    <property type="entry name" value="CheY-like_superfamily"/>
</dbReference>
<feature type="domain" description="Response regulatory" evidence="11">
    <location>
        <begin position="491"/>
        <end position="607"/>
    </location>
</feature>
<evidence type="ECO:0000256" key="9">
    <source>
        <dbReference type="SAM" id="MobiDB-lite"/>
    </source>
</evidence>
<dbReference type="InterPro" id="IPR029016">
    <property type="entry name" value="GAF-like_dom_sf"/>
</dbReference>
<accession>A0ABS5Y2E4</accession>
<dbReference type="PANTHER" id="PTHR45339">
    <property type="entry name" value="HYBRID SIGNAL TRANSDUCTION HISTIDINE KINASE J"/>
    <property type="match status" value="1"/>
</dbReference>
<dbReference type="InterPro" id="IPR001789">
    <property type="entry name" value="Sig_transdc_resp-reg_receiver"/>
</dbReference>
<feature type="modified residue" description="4-aspartylphosphate" evidence="7">
    <location>
        <position position="540"/>
    </location>
</feature>
<evidence type="ECO:0000256" key="5">
    <source>
        <dbReference type="ARBA" id="ARBA00022777"/>
    </source>
</evidence>
<dbReference type="SMART" id="SM00388">
    <property type="entry name" value="HisKA"/>
    <property type="match status" value="1"/>
</dbReference>
<evidence type="ECO:0000313" key="13">
    <source>
        <dbReference type="Proteomes" id="UP001196661"/>
    </source>
</evidence>
<evidence type="ECO:0000256" key="2">
    <source>
        <dbReference type="ARBA" id="ARBA00012438"/>
    </source>
</evidence>
<dbReference type="Pfam" id="PF02518">
    <property type="entry name" value="HATPase_c"/>
    <property type="match status" value="1"/>
</dbReference>
<keyword evidence="13" id="KW-1185">Reference proteome</keyword>
<evidence type="ECO:0000256" key="6">
    <source>
        <dbReference type="ARBA" id="ARBA00023012"/>
    </source>
</evidence>
<dbReference type="CDD" id="cd17546">
    <property type="entry name" value="REC_hyHK_CKI1_RcsC-like"/>
    <property type="match status" value="1"/>
</dbReference>
<dbReference type="InterPro" id="IPR003661">
    <property type="entry name" value="HisK_dim/P_dom"/>
</dbReference>
<dbReference type="PROSITE" id="PS50109">
    <property type="entry name" value="HIS_KIN"/>
    <property type="match status" value="1"/>
</dbReference>
<dbReference type="Gene3D" id="3.30.565.10">
    <property type="entry name" value="Histidine kinase-like ATPase, C-terminal domain"/>
    <property type="match status" value="1"/>
</dbReference>
<dbReference type="SUPFAM" id="SSF52172">
    <property type="entry name" value="CheY-like"/>
    <property type="match status" value="1"/>
</dbReference>
<keyword evidence="8" id="KW-0175">Coiled coil</keyword>
<dbReference type="CDD" id="cd16922">
    <property type="entry name" value="HATPase_EvgS-ArcB-TorS-like"/>
    <property type="match status" value="1"/>
</dbReference>
<comment type="catalytic activity">
    <reaction evidence="1">
        <text>ATP + protein L-histidine = ADP + protein N-phospho-L-histidine.</text>
        <dbReference type="EC" id="2.7.13.3"/>
    </reaction>
</comment>
<keyword evidence="6" id="KW-0902">Two-component regulatory system</keyword>
<dbReference type="Gene3D" id="3.30.450.40">
    <property type="match status" value="1"/>
</dbReference>
<evidence type="ECO:0000313" key="12">
    <source>
        <dbReference type="EMBL" id="MBT9312005.1"/>
    </source>
</evidence>
<dbReference type="Pfam" id="PF00072">
    <property type="entry name" value="Response_reg"/>
    <property type="match status" value="1"/>
</dbReference>